<keyword evidence="3 5" id="KW-0238">DNA-binding</keyword>
<organism evidence="7 8">
    <name type="scientific">Microbacterium pullorum</name>
    <dbReference type="NCBI Taxonomy" id="2762236"/>
    <lineage>
        <taxon>Bacteria</taxon>
        <taxon>Bacillati</taxon>
        <taxon>Actinomycetota</taxon>
        <taxon>Actinomycetes</taxon>
        <taxon>Micrococcales</taxon>
        <taxon>Microbacteriaceae</taxon>
        <taxon>Microbacterium</taxon>
    </lineage>
</organism>
<sequence>MSAPKGPRGPYAKTPRVRQQILEAALAVFAESGYRATTMKEIAERAGISQRGLVHHFGSKEALLLGVLELREAESGILAASAGTDAISAIIRIIEDNYTRPGLIELHSTLAAEAVSPEHPAHDHYVQRYRDFRAYLTSAFEVALGPSDGDGPLTAAQMAATVIALLDGLQLQWLYDRESVDLEAIVRRVILTFAPAALPDDADVKATR</sequence>
<dbReference type="EMBL" id="JACSQP010000004">
    <property type="protein sequence ID" value="MBD7957749.1"/>
    <property type="molecule type" value="Genomic_DNA"/>
</dbReference>
<gene>
    <name evidence="7" type="ORF">H9651_08870</name>
</gene>
<keyword evidence="2" id="KW-0805">Transcription regulation</keyword>
<proteinExistence type="predicted"/>
<dbReference type="InterPro" id="IPR050109">
    <property type="entry name" value="HTH-type_TetR-like_transc_reg"/>
</dbReference>
<keyword evidence="1" id="KW-0678">Repressor</keyword>
<evidence type="ECO:0000256" key="2">
    <source>
        <dbReference type="ARBA" id="ARBA00023015"/>
    </source>
</evidence>
<dbReference type="InterPro" id="IPR009057">
    <property type="entry name" value="Homeodomain-like_sf"/>
</dbReference>
<dbReference type="SUPFAM" id="SSF48498">
    <property type="entry name" value="Tetracyclin repressor-like, C-terminal domain"/>
    <property type="match status" value="1"/>
</dbReference>
<evidence type="ECO:0000256" key="5">
    <source>
        <dbReference type="PROSITE-ProRule" id="PRU00335"/>
    </source>
</evidence>
<dbReference type="SUPFAM" id="SSF46689">
    <property type="entry name" value="Homeodomain-like"/>
    <property type="match status" value="1"/>
</dbReference>
<accession>A0ABR8S3R1</accession>
<dbReference type="Gene3D" id="1.10.357.10">
    <property type="entry name" value="Tetracycline Repressor, domain 2"/>
    <property type="match status" value="1"/>
</dbReference>
<evidence type="ECO:0000313" key="7">
    <source>
        <dbReference type="EMBL" id="MBD7957749.1"/>
    </source>
</evidence>
<evidence type="ECO:0000313" key="8">
    <source>
        <dbReference type="Proteomes" id="UP000648352"/>
    </source>
</evidence>
<name>A0ABR8S3R1_9MICO</name>
<feature type="domain" description="HTH tetR-type" evidence="6">
    <location>
        <begin position="15"/>
        <end position="75"/>
    </location>
</feature>
<dbReference type="PRINTS" id="PR00455">
    <property type="entry name" value="HTHTETR"/>
</dbReference>
<dbReference type="RefSeq" id="WP_191718912.1">
    <property type="nucleotide sequence ID" value="NZ_JACSQP010000004.1"/>
</dbReference>
<evidence type="ECO:0000256" key="3">
    <source>
        <dbReference type="ARBA" id="ARBA00023125"/>
    </source>
</evidence>
<dbReference type="PANTHER" id="PTHR30055">
    <property type="entry name" value="HTH-TYPE TRANSCRIPTIONAL REGULATOR RUTR"/>
    <property type="match status" value="1"/>
</dbReference>
<dbReference type="InterPro" id="IPR001647">
    <property type="entry name" value="HTH_TetR"/>
</dbReference>
<dbReference type="PANTHER" id="PTHR30055:SF226">
    <property type="entry name" value="HTH-TYPE TRANSCRIPTIONAL REGULATOR PKSA"/>
    <property type="match status" value="1"/>
</dbReference>
<reference evidence="7 8" key="1">
    <citation type="submission" date="2020-08" db="EMBL/GenBank/DDBJ databases">
        <title>A Genomic Blueprint of the Chicken Gut Microbiome.</title>
        <authorList>
            <person name="Gilroy R."/>
            <person name="Ravi A."/>
            <person name="Getino M."/>
            <person name="Pursley I."/>
            <person name="Horton D.L."/>
            <person name="Alikhan N.-F."/>
            <person name="Baker D."/>
            <person name="Gharbi K."/>
            <person name="Hall N."/>
            <person name="Watson M."/>
            <person name="Adriaenssens E.M."/>
            <person name="Foster-Nyarko E."/>
            <person name="Jarju S."/>
            <person name="Secka A."/>
            <person name="Antonio M."/>
            <person name="Oren A."/>
            <person name="Chaudhuri R."/>
            <person name="La Ragione R.M."/>
            <person name="Hildebrand F."/>
            <person name="Pallen M.J."/>
        </authorList>
    </citation>
    <scope>NUCLEOTIDE SEQUENCE [LARGE SCALE GENOMIC DNA]</scope>
    <source>
        <strain evidence="7 8">Sa4CUA7</strain>
    </source>
</reference>
<dbReference type="Proteomes" id="UP000648352">
    <property type="component" value="Unassembled WGS sequence"/>
</dbReference>
<dbReference type="Pfam" id="PF00440">
    <property type="entry name" value="TetR_N"/>
    <property type="match status" value="1"/>
</dbReference>
<feature type="DNA-binding region" description="H-T-H motif" evidence="5">
    <location>
        <begin position="38"/>
        <end position="57"/>
    </location>
</feature>
<dbReference type="Pfam" id="PF13977">
    <property type="entry name" value="TetR_C_6"/>
    <property type="match status" value="1"/>
</dbReference>
<keyword evidence="4" id="KW-0804">Transcription</keyword>
<dbReference type="InterPro" id="IPR039538">
    <property type="entry name" value="BetI_C"/>
</dbReference>
<evidence type="ECO:0000256" key="4">
    <source>
        <dbReference type="ARBA" id="ARBA00023163"/>
    </source>
</evidence>
<evidence type="ECO:0000259" key="6">
    <source>
        <dbReference type="PROSITE" id="PS50977"/>
    </source>
</evidence>
<dbReference type="PROSITE" id="PS50977">
    <property type="entry name" value="HTH_TETR_2"/>
    <property type="match status" value="1"/>
</dbReference>
<protein>
    <submittedName>
        <fullName evidence="7">TetR/AcrR family transcriptional regulator</fullName>
    </submittedName>
</protein>
<keyword evidence="8" id="KW-1185">Reference proteome</keyword>
<evidence type="ECO:0000256" key="1">
    <source>
        <dbReference type="ARBA" id="ARBA00022491"/>
    </source>
</evidence>
<dbReference type="InterPro" id="IPR036271">
    <property type="entry name" value="Tet_transcr_reg_TetR-rel_C_sf"/>
</dbReference>
<comment type="caution">
    <text evidence="7">The sequence shown here is derived from an EMBL/GenBank/DDBJ whole genome shotgun (WGS) entry which is preliminary data.</text>
</comment>